<feature type="region of interest" description="Disordered" evidence="8">
    <location>
        <begin position="1"/>
        <end position="89"/>
    </location>
</feature>
<dbReference type="SUPFAM" id="SSF52980">
    <property type="entry name" value="Restriction endonuclease-like"/>
    <property type="match status" value="1"/>
</dbReference>
<evidence type="ECO:0000256" key="1">
    <source>
        <dbReference type="ARBA" id="ARBA00022741"/>
    </source>
</evidence>
<evidence type="ECO:0000256" key="5">
    <source>
        <dbReference type="ARBA" id="ARBA00022840"/>
    </source>
</evidence>
<evidence type="ECO:0000256" key="2">
    <source>
        <dbReference type="ARBA" id="ARBA00022763"/>
    </source>
</evidence>
<feature type="non-terminal residue" evidence="10">
    <location>
        <position position="212"/>
    </location>
</feature>
<keyword evidence="1" id="KW-0547">Nucleotide-binding</keyword>
<evidence type="ECO:0000313" key="11">
    <source>
        <dbReference type="Proteomes" id="UP001454086"/>
    </source>
</evidence>
<reference evidence="10 11" key="1">
    <citation type="submission" date="2024-03" db="EMBL/GenBank/DDBJ databases">
        <title>Human intestinal bacterial collection.</title>
        <authorList>
            <person name="Pauvert C."/>
            <person name="Hitch T.C.A."/>
            <person name="Clavel T."/>
        </authorList>
    </citation>
    <scope>NUCLEOTIDE SEQUENCE [LARGE SCALE GENOMIC DNA]</scope>
    <source>
        <strain evidence="10 11">CLA-SR-H021</strain>
    </source>
</reference>
<dbReference type="Gene3D" id="3.90.320.10">
    <property type="match status" value="1"/>
</dbReference>
<keyword evidence="11" id="KW-1185">Reference proteome</keyword>
<keyword evidence="7" id="KW-0234">DNA repair</keyword>
<keyword evidence="5" id="KW-0067">ATP-binding</keyword>
<keyword evidence="6" id="KW-0238">DNA-binding</keyword>
<evidence type="ECO:0000256" key="8">
    <source>
        <dbReference type="SAM" id="MobiDB-lite"/>
    </source>
</evidence>
<evidence type="ECO:0000256" key="6">
    <source>
        <dbReference type="ARBA" id="ARBA00023125"/>
    </source>
</evidence>
<dbReference type="EMBL" id="JBBMFM010000353">
    <property type="protein sequence ID" value="MEQ2429325.1"/>
    <property type="molecule type" value="Genomic_DNA"/>
</dbReference>
<dbReference type="Proteomes" id="UP001454086">
    <property type="component" value="Unassembled WGS sequence"/>
</dbReference>
<dbReference type="Pfam" id="PF12705">
    <property type="entry name" value="PDDEXK_1"/>
    <property type="match status" value="1"/>
</dbReference>
<evidence type="ECO:0000256" key="4">
    <source>
        <dbReference type="ARBA" id="ARBA00022806"/>
    </source>
</evidence>
<dbReference type="InterPro" id="IPR011604">
    <property type="entry name" value="PDDEXK-like_dom_sf"/>
</dbReference>
<name>A0ABV1DG31_9FIRM</name>
<sequence>MGLEYLGKLAGGAGQEYPGQPAGGTGQEHLEQPAGGTGQEYLKQPAGGTGPEQLKQPDALTQPQKRPAPEVRAVPDSGRIQPGTPSRGALRGTAYHAALEHISFQDIKSLEETEAALETLVEQGYLNQETRGFIRAGDIWAFLESPLGRRMAQAQAEGRIHKEQQFIIGIPARDMGRGDSDELVLIQGIIDAYLEEPDGLVLIDYKTDHVPK</sequence>
<organism evidence="10 11">
    <name type="scientific">Enterocloster hominis</name>
    <name type="common">ex Hitch et al. 2024</name>
    <dbReference type="NCBI Taxonomy" id="1917870"/>
    <lineage>
        <taxon>Bacteria</taxon>
        <taxon>Bacillati</taxon>
        <taxon>Bacillota</taxon>
        <taxon>Clostridia</taxon>
        <taxon>Lachnospirales</taxon>
        <taxon>Lachnospiraceae</taxon>
        <taxon>Enterocloster</taxon>
    </lineage>
</organism>
<accession>A0ABV1DG31</accession>
<keyword evidence="2" id="KW-0227">DNA damage</keyword>
<protein>
    <submittedName>
        <fullName evidence="10">PD-(D/E)XK nuclease family protein</fullName>
    </submittedName>
</protein>
<feature type="domain" description="PD-(D/E)XK endonuclease-like" evidence="9">
    <location>
        <begin position="89"/>
        <end position="209"/>
    </location>
</feature>
<dbReference type="InterPro" id="IPR038726">
    <property type="entry name" value="PDDEXK_AddAB-type"/>
</dbReference>
<keyword evidence="3" id="KW-0378">Hydrolase</keyword>
<comment type="caution">
    <text evidence="10">The sequence shown here is derived from an EMBL/GenBank/DDBJ whole genome shotgun (WGS) entry which is preliminary data.</text>
</comment>
<dbReference type="InterPro" id="IPR011335">
    <property type="entry name" value="Restrct_endonuc-II-like"/>
</dbReference>
<proteinExistence type="predicted"/>
<evidence type="ECO:0000313" key="10">
    <source>
        <dbReference type="EMBL" id="MEQ2429325.1"/>
    </source>
</evidence>
<evidence type="ECO:0000256" key="7">
    <source>
        <dbReference type="ARBA" id="ARBA00023204"/>
    </source>
</evidence>
<gene>
    <name evidence="10" type="ORF">WMQ36_30625</name>
</gene>
<evidence type="ECO:0000259" key="9">
    <source>
        <dbReference type="Pfam" id="PF12705"/>
    </source>
</evidence>
<keyword evidence="4" id="KW-0347">Helicase</keyword>
<evidence type="ECO:0000256" key="3">
    <source>
        <dbReference type="ARBA" id="ARBA00022801"/>
    </source>
</evidence>